<evidence type="ECO:0000313" key="3">
    <source>
        <dbReference type="Proteomes" id="UP001500795"/>
    </source>
</evidence>
<protein>
    <submittedName>
        <fullName evidence="2">Uncharacterized protein</fullName>
    </submittedName>
</protein>
<accession>A0ABP6VDV5</accession>
<gene>
    <name evidence="2" type="ORF">GCM10022394_11390</name>
</gene>
<dbReference type="Proteomes" id="UP001500795">
    <property type="component" value="Unassembled WGS sequence"/>
</dbReference>
<evidence type="ECO:0000256" key="1">
    <source>
        <dbReference type="SAM" id="MobiDB-lite"/>
    </source>
</evidence>
<organism evidence="2 3">
    <name type="scientific">Zobellella aerophila</name>
    <dbReference type="NCBI Taxonomy" id="870480"/>
    <lineage>
        <taxon>Bacteria</taxon>
        <taxon>Pseudomonadati</taxon>
        <taxon>Pseudomonadota</taxon>
        <taxon>Gammaproteobacteria</taxon>
        <taxon>Aeromonadales</taxon>
        <taxon>Aeromonadaceae</taxon>
        <taxon>Zobellella</taxon>
    </lineage>
</organism>
<sequence length="77" mass="8865">MDRVITLLTPINQATQTNKIHLNQILKNKSESRENIAGPAHRTWESRPKVKKKMKRGFQIKKGMEPNMTLTTAITHD</sequence>
<evidence type="ECO:0000313" key="2">
    <source>
        <dbReference type="EMBL" id="GAA3533629.1"/>
    </source>
</evidence>
<keyword evidence="3" id="KW-1185">Reference proteome</keyword>
<name>A0ABP6VDV5_9GAMM</name>
<dbReference type="EMBL" id="BAABCX010000001">
    <property type="protein sequence ID" value="GAA3533629.1"/>
    <property type="molecule type" value="Genomic_DNA"/>
</dbReference>
<reference evidence="3" key="1">
    <citation type="journal article" date="2019" name="Int. J. Syst. Evol. Microbiol.">
        <title>The Global Catalogue of Microorganisms (GCM) 10K type strain sequencing project: providing services to taxonomists for standard genome sequencing and annotation.</title>
        <authorList>
            <consortium name="The Broad Institute Genomics Platform"/>
            <consortium name="The Broad Institute Genome Sequencing Center for Infectious Disease"/>
            <person name="Wu L."/>
            <person name="Ma J."/>
        </authorList>
    </citation>
    <scope>NUCLEOTIDE SEQUENCE [LARGE SCALE GENOMIC DNA]</scope>
    <source>
        <strain evidence="3">JCM 17110</strain>
    </source>
</reference>
<comment type="caution">
    <text evidence="2">The sequence shown here is derived from an EMBL/GenBank/DDBJ whole genome shotgun (WGS) entry which is preliminary data.</text>
</comment>
<feature type="region of interest" description="Disordered" evidence="1">
    <location>
        <begin position="31"/>
        <end position="56"/>
    </location>
</feature>
<proteinExistence type="predicted"/>